<dbReference type="EMBL" id="QEAS01000015">
    <property type="protein sequence ID" value="PWG79321.1"/>
    <property type="molecule type" value="Genomic_DNA"/>
</dbReference>
<feature type="chain" id="PRO_5015527354" description="Collagen-like protein" evidence="3">
    <location>
        <begin position="31"/>
        <end position="311"/>
    </location>
</feature>
<accession>A0A2U2PD43</accession>
<dbReference type="Pfam" id="PF01391">
    <property type="entry name" value="Collagen"/>
    <property type="match status" value="1"/>
</dbReference>
<evidence type="ECO:0008006" key="6">
    <source>
        <dbReference type="Google" id="ProtNLM"/>
    </source>
</evidence>
<proteinExistence type="predicted"/>
<feature type="signal peptide" evidence="3">
    <location>
        <begin position="1"/>
        <end position="30"/>
    </location>
</feature>
<evidence type="ECO:0000313" key="4">
    <source>
        <dbReference type="EMBL" id="PWG79321.1"/>
    </source>
</evidence>
<evidence type="ECO:0000313" key="5">
    <source>
        <dbReference type="Proteomes" id="UP000245647"/>
    </source>
</evidence>
<reference evidence="4 5" key="1">
    <citation type="submission" date="2018-04" db="EMBL/GenBank/DDBJ databases">
        <title>Pedobacter chongqingensis sp. nov., isolated from a rottenly hemp rope.</title>
        <authorList>
            <person name="Cai Y."/>
        </authorList>
    </citation>
    <scope>NUCLEOTIDE SEQUENCE [LARGE SCALE GENOMIC DNA]</scope>
    <source>
        <strain evidence="4 5">FJ4-8</strain>
    </source>
</reference>
<dbReference type="AlphaFoldDB" id="A0A2U2PD43"/>
<name>A0A2U2PD43_9SPHI</name>
<evidence type="ECO:0000256" key="2">
    <source>
        <dbReference type="SAM" id="MobiDB-lite"/>
    </source>
</evidence>
<dbReference type="InterPro" id="IPR050938">
    <property type="entry name" value="Collagen_Structural_Proteins"/>
</dbReference>
<dbReference type="PROSITE" id="PS51257">
    <property type="entry name" value="PROKAR_LIPOPROTEIN"/>
    <property type="match status" value="1"/>
</dbReference>
<dbReference type="PANTHER" id="PTHR37456:SF3">
    <property type="entry name" value="COLLAGEN ALPHA-1(XXV) CHAIN"/>
    <property type="match status" value="1"/>
</dbReference>
<keyword evidence="3" id="KW-0732">Signal</keyword>
<evidence type="ECO:0000256" key="1">
    <source>
        <dbReference type="ARBA" id="ARBA00022737"/>
    </source>
</evidence>
<sequence length="311" mass="32474">MKYNDMNIFSSSIKKTYLLCFVLISLVAVSCQKGAQGELGTTGDQGIQGVNGLDGKVVYSGPVAPSAETGANGDLYINTSSSEIYGPKTAEGWGTPFSLKGLKGEKGPNGINGQNGTNGRDGINGSNGKDGKDGTNGKDGSALLSGMDAPQAFIGKPGDFYIDKSRSAIYGPRTESGWGAGLSISSSGSESGIKTIFITGLTFSVAPSAPPLLSTGEIVVVPGGDYASVFEAGSVKIYFKLGQQEDSGWHDADFSGQTYYYTPTSEIFIYRDLKSSTRTSFKMVGEARVADDLARSTIDIKVVLIPAAKLN</sequence>
<gene>
    <name evidence="4" type="ORF">DDR33_17530</name>
</gene>
<keyword evidence="5" id="KW-1185">Reference proteome</keyword>
<dbReference type="PANTHER" id="PTHR37456">
    <property type="entry name" value="SI:CH211-266K2.1"/>
    <property type="match status" value="1"/>
</dbReference>
<organism evidence="4 5">
    <name type="scientific">Pararcticibacter amylolyticus</name>
    <dbReference type="NCBI Taxonomy" id="2173175"/>
    <lineage>
        <taxon>Bacteria</taxon>
        <taxon>Pseudomonadati</taxon>
        <taxon>Bacteroidota</taxon>
        <taxon>Sphingobacteriia</taxon>
        <taxon>Sphingobacteriales</taxon>
        <taxon>Sphingobacteriaceae</taxon>
        <taxon>Pararcticibacter</taxon>
    </lineage>
</organism>
<comment type="caution">
    <text evidence="4">The sequence shown here is derived from an EMBL/GenBank/DDBJ whole genome shotgun (WGS) entry which is preliminary data.</text>
</comment>
<keyword evidence="1" id="KW-0677">Repeat</keyword>
<dbReference type="InterPro" id="IPR008160">
    <property type="entry name" value="Collagen"/>
</dbReference>
<evidence type="ECO:0000256" key="3">
    <source>
        <dbReference type="SAM" id="SignalP"/>
    </source>
</evidence>
<feature type="region of interest" description="Disordered" evidence="2">
    <location>
        <begin position="104"/>
        <end position="141"/>
    </location>
</feature>
<dbReference type="Proteomes" id="UP000245647">
    <property type="component" value="Unassembled WGS sequence"/>
</dbReference>
<protein>
    <recommendedName>
        <fullName evidence="6">Collagen-like protein</fullName>
    </recommendedName>
</protein>